<proteinExistence type="predicted"/>
<name>A0AAT9GJY9_9BACT</name>
<dbReference type="PROSITE" id="PS51257">
    <property type="entry name" value="PROKAR_LIPOPROTEIN"/>
    <property type="match status" value="1"/>
</dbReference>
<sequence>MKYVLWTLIAGITVISCSKPIETPQPNLPVAVKKIKEIRNSPNDFRTYTFNADGSLQQYAAQFTSRTDGAISQYNLGFQYDNKRLVKLQAANGYSLYYYKDGKPHTIQSYNQHNSLFATSFLTINEKNQITEIVEQFKVPVSNHLAETKTLLFYNTQGNLIRREYYSRQDLNDPFEFYYKQLYEAYDNKIAVPEEVSTDYFLPGFVLMKNNPTKIITVDKMGLTGRVDRFEYTYDSDGYVLTKKHFVENMPNPVTPITFSYTYW</sequence>
<dbReference type="RefSeq" id="WP_353548630.1">
    <property type="nucleotide sequence ID" value="NZ_AP029612.1"/>
</dbReference>
<evidence type="ECO:0000313" key="1">
    <source>
        <dbReference type="EMBL" id="BFG70992.1"/>
    </source>
</evidence>
<dbReference type="EMBL" id="AP029612">
    <property type="protein sequence ID" value="BFG70992.1"/>
    <property type="molecule type" value="Genomic_DNA"/>
</dbReference>
<dbReference type="AlphaFoldDB" id="A0AAT9GJY9"/>
<protein>
    <recommendedName>
        <fullName evidence="2">DUF4595 domain-containing protein</fullName>
    </recommendedName>
</protein>
<accession>A0AAT9GJY9</accession>
<organism evidence="1">
    <name type="scientific">Sediminibacterium sp. KACHI17</name>
    <dbReference type="NCBI Taxonomy" id="1751071"/>
    <lineage>
        <taxon>Bacteria</taxon>
        <taxon>Pseudomonadati</taxon>
        <taxon>Bacteroidota</taxon>
        <taxon>Chitinophagia</taxon>
        <taxon>Chitinophagales</taxon>
        <taxon>Chitinophagaceae</taxon>
        <taxon>Sediminibacterium</taxon>
    </lineage>
</organism>
<evidence type="ECO:0008006" key="2">
    <source>
        <dbReference type="Google" id="ProtNLM"/>
    </source>
</evidence>
<gene>
    <name evidence="1" type="ORF">KACHI17_18730</name>
</gene>
<reference evidence="1" key="1">
    <citation type="submission" date="2024-02" db="EMBL/GenBank/DDBJ databases">
        <title>Sediminibacterium planktonica sp. nov. and Sediminibacterium longus sp. nov., isolated from surface lake and river water.</title>
        <authorList>
            <person name="Watanabe K."/>
            <person name="Takemine S."/>
            <person name="Ishii Y."/>
            <person name="Ogata Y."/>
            <person name="Shindo C."/>
            <person name="Suda W."/>
        </authorList>
    </citation>
    <scope>NUCLEOTIDE SEQUENCE</scope>
    <source>
        <strain evidence="1">KACHI17</strain>
    </source>
</reference>